<dbReference type="GO" id="GO:0004497">
    <property type="term" value="F:monooxygenase activity"/>
    <property type="evidence" value="ECO:0007669"/>
    <property type="project" value="UniProtKB-KW"/>
</dbReference>
<evidence type="ECO:0000256" key="1">
    <source>
        <dbReference type="ARBA" id="ARBA00023002"/>
    </source>
</evidence>
<evidence type="ECO:0000259" key="3">
    <source>
        <dbReference type="Pfam" id="PF01494"/>
    </source>
</evidence>
<dbReference type="InterPro" id="IPR050493">
    <property type="entry name" value="FAD-dep_Monooxygenase_BioMet"/>
</dbReference>
<keyword evidence="2" id="KW-0503">Monooxygenase</keyword>
<keyword evidence="5" id="KW-1185">Reference proteome</keyword>
<accession>A0A849VF17</accession>
<organism evidence="4 5">
    <name type="scientific">Pseudoalteromonas caenipelagi</name>
    <dbReference type="NCBI Taxonomy" id="2726988"/>
    <lineage>
        <taxon>Bacteria</taxon>
        <taxon>Pseudomonadati</taxon>
        <taxon>Pseudomonadota</taxon>
        <taxon>Gammaproteobacteria</taxon>
        <taxon>Alteromonadales</taxon>
        <taxon>Pseudoalteromonadaceae</taxon>
        <taxon>Pseudoalteromonas</taxon>
    </lineage>
</organism>
<comment type="caution">
    <text evidence="4">The sequence shown here is derived from an EMBL/GenBank/DDBJ whole genome shotgun (WGS) entry which is preliminary data.</text>
</comment>
<name>A0A849VF17_9GAMM</name>
<dbReference type="InterPro" id="IPR002938">
    <property type="entry name" value="FAD-bd"/>
</dbReference>
<dbReference type="RefSeq" id="WP_171625365.1">
    <property type="nucleotide sequence ID" value="NZ_JABBPG010000002.1"/>
</dbReference>
<dbReference type="AlphaFoldDB" id="A0A849VF17"/>
<dbReference type="PANTHER" id="PTHR13789">
    <property type="entry name" value="MONOOXYGENASE"/>
    <property type="match status" value="1"/>
</dbReference>
<dbReference type="InterPro" id="IPR036188">
    <property type="entry name" value="FAD/NAD-bd_sf"/>
</dbReference>
<evidence type="ECO:0000256" key="2">
    <source>
        <dbReference type="ARBA" id="ARBA00023033"/>
    </source>
</evidence>
<dbReference type="EMBL" id="JABBPG010000002">
    <property type="protein sequence ID" value="NOU50301.1"/>
    <property type="molecule type" value="Genomic_DNA"/>
</dbReference>
<dbReference type="Gene3D" id="3.50.50.60">
    <property type="entry name" value="FAD/NAD(P)-binding domain"/>
    <property type="match status" value="1"/>
</dbReference>
<dbReference type="SUPFAM" id="SSF51905">
    <property type="entry name" value="FAD/NAD(P)-binding domain"/>
    <property type="match status" value="1"/>
</dbReference>
<protein>
    <submittedName>
        <fullName evidence="4">NAD(P)-binding protein</fullName>
    </submittedName>
</protein>
<gene>
    <name evidence="4" type="ORF">HG263_07065</name>
</gene>
<dbReference type="PRINTS" id="PR00420">
    <property type="entry name" value="RNGMNOXGNASE"/>
</dbReference>
<dbReference type="Pfam" id="PF01494">
    <property type="entry name" value="FAD_binding_3"/>
    <property type="match status" value="1"/>
</dbReference>
<dbReference type="PANTHER" id="PTHR13789:SF309">
    <property type="entry name" value="PUTATIVE (AFU_ORTHOLOGUE AFUA_6G14510)-RELATED"/>
    <property type="match status" value="1"/>
</dbReference>
<proteinExistence type="predicted"/>
<evidence type="ECO:0000313" key="4">
    <source>
        <dbReference type="EMBL" id="NOU50301.1"/>
    </source>
</evidence>
<dbReference type="GO" id="GO:0071949">
    <property type="term" value="F:FAD binding"/>
    <property type="evidence" value="ECO:0007669"/>
    <property type="project" value="InterPro"/>
</dbReference>
<reference evidence="4 5" key="1">
    <citation type="submission" date="2020-04" db="EMBL/GenBank/DDBJ databases">
        <title>Pseudoalteromonas caenipelagi sp. nov., isolated from a tidal flat.</title>
        <authorList>
            <person name="Park S."/>
            <person name="Yoon J.-H."/>
        </authorList>
    </citation>
    <scope>NUCLEOTIDE SEQUENCE [LARGE SCALE GENOMIC DNA]</scope>
    <source>
        <strain evidence="4 5">JBTF-M23</strain>
    </source>
</reference>
<evidence type="ECO:0000313" key="5">
    <source>
        <dbReference type="Proteomes" id="UP000586305"/>
    </source>
</evidence>
<dbReference type="Proteomes" id="UP000586305">
    <property type="component" value="Unassembled WGS sequence"/>
</dbReference>
<feature type="domain" description="FAD-binding" evidence="3">
    <location>
        <begin position="2"/>
        <end position="316"/>
    </location>
</feature>
<keyword evidence="1" id="KW-0560">Oxidoreductase</keyword>
<sequence>MKIAILGGGVAGLSTAIALKLKGFDCHIYERHSATSDMGAGVVCWPNACFVLDKLGVLDNLSKVSGLITTMKRIDQDNEILGSLDITKLNKLMHYPSYAVLRKDLMKILETRCKELAIPIHFKHQITFLSKHKTTGQTLVHFNNGKHITPDVIIGAEGRMNSLTRQFVHGNNQPVFQGFINWIGVYQSDTPCFDEMSVYDYWGVGKRFGLVPTSNKTAYWAGGIAIDNIDLSYTTHVKQRLLDYFVDWPPITCEVIARAQEDKIKTIFVHDHDPIDTWYKDNVLLIGDAAHAPLPTSGQGACQALEDAWHLANCLSSKAFDIKTAFKQFNTIRSSKTANITMLGRQLAQSIFNIDPQFCEQRNENAKSADLSQLISGMANGFSSGLPILNG</sequence>